<evidence type="ECO:0000256" key="2">
    <source>
        <dbReference type="ARBA" id="ARBA00022676"/>
    </source>
</evidence>
<comment type="similarity">
    <text evidence="1">Belongs to the glycosyltransferase 2 family.</text>
</comment>
<keyword evidence="2" id="KW-0328">Glycosyltransferase</keyword>
<dbReference type="GO" id="GO:0016757">
    <property type="term" value="F:glycosyltransferase activity"/>
    <property type="evidence" value="ECO:0007669"/>
    <property type="project" value="UniProtKB-KW"/>
</dbReference>
<dbReference type="Gene3D" id="3.90.550.10">
    <property type="entry name" value="Spore Coat Polysaccharide Biosynthesis Protein SpsA, Chain A"/>
    <property type="match status" value="1"/>
</dbReference>
<dbReference type="AlphaFoldDB" id="A0A7J3Z7H4"/>
<dbReference type="EMBL" id="DRYQ01000060">
    <property type="protein sequence ID" value="HHQ50545.1"/>
    <property type="molecule type" value="Genomic_DNA"/>
</dbReference>
<protein>
    <submittedName>
        <fullName evidence="5">Glycosyltransferase family 2 protein</fullName>
    </submittedName>
</protein>
<feature type="domain" description="Glycosyltransferase 2-like" evidence="4">
    <location>
        <begin position="12"/>
        <end position="128"/>
    </location>
</feature>
<evidence type="ECO:0000256" key="3">
    <source>
        <dbReference type="ARBA" id="ARBA00022679"/>
    </source>
</evidence>
<dbReference type="InterPro" id="IPR001173">
    <property type="entry name" value="Glyco_trans_2-like"/>
</dbReference>
<keyword evidence="3 5" id="KW-0808">Transferase</keyword>
<comment type="caution">
    <text evidence="5">The sequence shown here is derived from an EMBL/GenBank/DDBJ whole genome shotgun (WGS) entry which is preliminary data.</text>
</comment>
<dbReference type="PANTHER" id="PTHR43179">
    <property type="entry name" value="RHAMNOSYLTRANSFERASE WBBL"/>
    <property type="match status" value="1"/>
</dbReference>
<reference evidence="5" key="1">
    <citation type="journal article" date="2020" name="mSystems">
        <title>Genome- and Community-Level Interaction Insights into Carbon Utilization and Element Cycling Functions of Hydrothermarchaeota in Hydrothermal Sediment.</title>
        <authorList>
            <person name="Zhou Z."/>
            <person name="Liu Y."/>
            <person name="Xu W."/>
            <person name="Pan J."/>
            <person name="Luo Z.H."/>
            <person name="Li M."/>
        </authorList>
    </citation>
    <scope>NUCLEOTIDE SEQUENCE [LARGE SCALE GENOMIC DNA]</scope>
    <source>
        <strain evidence="5">SpSt-1105</strain>
    </source>
</reference>
<dbReference type="SUPFAM" id="SSF53448">
    <property type="entry name" value="Nucleotide-diphospho-sugar transferases"/>
    <property type="match status" value="1"/>
</dbReference>
<evidence type="ECO:0000259" key="4">
    <source>
        <dbReference type="Pfam" id="PF00535"/>
    </source>
</evidence>
<evidence type="ECO:0000313" key="5">
    <source>
        <dbReference type="EMBL" id="HHQ50545.1"/>
    </source>
</evidence>
<sequence>MTWPKTSIIWLNHNSSRIMSIVLESLESIVNLDYPSDKYELIVVDNGSTDGSFEKIKELLERKSSLRKKIIKLDHNLGFTGGNNVGFVARDKESKYVLLLNNDAILLQGGLKTLVEYAENYDNVAGLQGVVLKYKSRLIDTAGGYISELLQFYLLGEGHEYPWVLRKPVYVTYADGSCVLYRVESVLKSLGNKLFIDEFSAMVMTTY</sequence>
<dbReference type="PANTHER" id="PTHR43179:SF12">
    <property type="entry name" value="GALACTOFURANOSYLTRANSFERASE GLFT2"/>
    <property type="match status" value="1"/>
</dbReference>
<dbReference type="Pfam" id="PF00535">
    <property type="entry name" value="Glycos_transf_2"/>
    <property type="match status" value="1"/>
</dbReference>
<dbReference type="InterPro" id="IPR029044">
    <property type="entry name" value="Nucleotide-diphossugar_trans"/>
</dbReference>
<proteinExistence type="inferred from homology"/>
<accession>A0A7J3Z7H4</accession>
<evidence type="ECO:0000256" key="1">
    <source>
        <dbReference type="ARBA" id="ARBA00006739"/>
    </source>
</evidence>
<gene>
    <name evidence="5" type="ORF">ENM66_04255</name>
</gene>
<organism evidence="5">
    <name type="scientific">Ignisphaera aggregans</name>
    <dbReference type="NCBI Taxonomy" id="334771"/>
    <lineage>
        <taxon>Archaea</taxon>
        <taxon>Thermoproteota</taxon>
        <taxon>Thermoprotei</taxon>
        <taxon>Desulfurococcales</taxon>
        <taxon>Desulfurococcaceae</taxon>
        <taxon>Ignisphaera</taxon>
    </lineage>
</organism>
<name>A0A7J3Z7H4_9CREN</name>